<proteinExistence type="predicted"/>
<evidence type="ECO:0000313" key="1">
    <source>
        <dbReference type="EMBL" id="EAD5787602.1"/>
    </source>
</evidence>
<evidence type="ECO:0000313" key="5">
    <source>
        <dbReference type="Proteomes" id="UP000344343"/>
    </source>
</evidence>
<accession>A0A456ZD79</accession>
<dbReference type="EMBL" id="AAANYR010000008">
    <property type="protein sequence ID" value="EAD5787602.1"/>
    <property type="molecule type" value="Genomic_DNA"/>
</dbReference>
<evidence type="ECO:0000313" key="4">
    <source>
        <dbReference type="EMBL" id="EAG6170826.1"/>
    </source>
</evidence>
<comment type="caution">
    <text evidence="1">The sequence shown here is derived from an EMBL/GenBank/DDBJ whole genome shotgun (WGS) entry which is preliminary data.</text>
</comment>
<dbReference type="Pfam" id="PF07761">
    <property type="entry name" value="DUF1617"/>
    <property type="match status" value="1"/>
</dbReference>
<dbReference type="Proteomes" id="UP000566721">
    <property type="component" value="Unassembled WGS sequence"/>
</dbReference>
<sequence length="139" mass="15755">MLKIKNEELVNVITFLEGFELQPKVSRVRTKLVKLIREKIDELYKDEVELLEHFGKKDEEGNLIQDNGNFSLLPETAAEYHKEKADLLDEDSVIDAAELHDKLPLLIGGLEDSEVTVSGKEAETLELILELLEIEVKGV</sequence>
<name>A0A456ZD79_LISMN</name>
<organism evidence="1 5">
    <name type="scientific">Listeria monocytogenes</name>
    <dbReference type="NCBI Taxonomy" id="1639"/>
    <lineage>
        <taxon>Bacteria</taxon>
        <taxon>Bacillati</taxon>
        <taxon>Bacillota</taxon>
        <taxon>Bacilli</taxon>
        <taxon>Bacillales</taxon>
        <taxon>Listeriaceae</taxon>
        <taxon>Listeria</taxon>
    </lineage>
</organism>
<dbReference type="InterPro" id="IPR011675">
    <property type="entry name" value="DUF1617"/>
</dbReference>
<dbReference type="AlphaFoldDB" id="A0A456ZD79"/>
<dbReference type="RefSeq" id="WP_064034126.1">
    <property type="nucleotide sequence ID" value="NZ_CP011345.1"/>
</dbReference>
<gene>
    <name evidence="3" type="ORF">DCT16_14560</name>
    <name evidence="4" type="ORF">DCT16_15745</name>
    <name evidence="1" type="ORF">EX365_13635</name>
    <name evidence="2" type="ORF">EX365_16010</name>
</gene>
<dbReference type="EMBL" id="AABCVX010000008">
    <property type="protein sequence ID" value="EAG6170599.1"/>
    <property type="molecule type" value="Genomic_DNA"/>
</dbReference>
<reference evidence="1 5" key="1">
    <citation type="submission" date="2019-02" db="EMBL/GenBank/DDBJ databases">
        <authorList>
            <consortium name="GenomeTrakr: Next Generation Sequencing Network for Food Pathogen Tracability"/>
        </authorList>
    </citation>
    <scope>NUCLEOTIDE SEQUENCE [LARGE SCALE GENOMIC DNA]</scope>
    <source>
        <strain evidence="1 5">FDA00013853</strain>
        <strain evidence="3 6">FLAG-38921</strain>
    </source>
</reference>
<dbReference type="EMBL" id="AABCVX010000020">
    <property type="protein sequence ID" value="EAG6170826.1"/>
    <property type="molecule type" value="Genomic_DNA"/>
</dbReference>
<protein>
    <submittedName>
        <fullName evidence="1">DUF1617 family protein</fullName>
    </submittedName>
</protein>
<dbReference type="Proteomes" id="UP000344343">
    <property type="component" value="Unassembled WGS sequence"/>
</dbReference>
<dbReference type="EMBL" id="AAANYR010000023">
    <property type="protein sequence ID" value="EAD5788045.1"/>
    <property type="molecule type" value="Genomic_DNA"/>
</dbReference>
<evidence type="ECO:0000313" key="6">
    <source>
        <dbReference type="Proteomes" id="UP000566721"/>
    </source>
</evidence>
<evidence type="ECO:0000313" key="2">
    <source>
        <dbReference type="EMBL" id="EAD5788045.1"/>
    </source>
</evidence>
<evidence type="ECO:0000313" key="3">
    <source>
        <dbReference type="EMBL" id="EAG6170599.1"/>
    </source>
</evidence>